<reference evidence="3" key="1">
    <citation type="submission" date="2023-07" db="EMBL/GenBank/DDBJ databases">
        <title>Conexibacter stalactiti sp. nov., isolated from stalactites in a lava cave and emended description of the genus Conexibacter.</title>
        <authorList>
            <person name="Lee S.D."/>
        </authorList>
    </citation>
    <scope>NUCLEOTIDE SEQUENCE [LARGE SCALE GENOMIC DNA]</scope>
    <source>
        <strain evidence="3">KCTC 39840</strain>
    </source>
</reference>
<evidence type="ECO:0000313" key="3">
    <source>
        <dbReference type="Proteomes" id="UP001284601"/>
    </source>
</evidence>
<dbReference type="PANTHER" id="PTHR35010:SF2">
    <property type="entry name" value="BLL4672 PROTEIN"/>
    <property type="match status" value="1"/>
</dbReference>
<dbReference type="PROSITE" id="PS50943">
    <property type="entry name" value="HTH_CROC1"/>
    <property type="match status" value="1"/>
</dbReference>
<keyword evidence="3" id="KW-1185">Reference proteome</keyword>
<dbReference type="SMART" id="SM00530">
    <property type="entry name" value="HTH_XRE"/>
    <property type="match status" value="1"/>
</dbReference>
<dbReference type="InterPro" id="IPR041413">
    <property type="entry name" value="MLTR_LBD"/>
</dbReference>
<dbReference type="SUPFAM" id="SSF47413">
    <property type="entry name" value="lambda repressor-like DNA-binding domains"/>
    <property type="match status" value="1"/>
</dbReference>
<accession>A0ABU4HVN9</accession>
<dbReference type="Pfam" id="PF13560">
    <property type="entry name" value="HTH_31"/>
    <property type="match status" value="1"/>
</dbReference>
<comment type="caution">
    <text evidence="2">The sequence shown here is derived from an EMBL/GenBank/DDBJ whole genome shotgun (WGS) entry which is preliminary data.</text>
</comment>
<evidence type="ECO:0000259" key="1">
    <source>
        <dbReference type="PROSITE" id="PS50943"/>
    </source>
</evidence>
<name>A0ABU4HVN9_9ACTN</name>
<dbReference type="Gene3D" id="1.10.260.40">
    <property type="entry name" value="lambda repressor-like DNA-binding domains"/>
    <property type="match status" value="1"/>
</dbReference>
<dbReference type="InterPro" id="IPR001387">
    <property type="entry name" value="Cro/C1-type_HTH"/>
</dbReference>
<protein>
    <submittedName>
        <fullName evidence="2">Helix-turn-helix transcriptional regulator</fullName>
    </submittedName>
</protein>
<gene>
    <name evidence="2" type="ORF">R7226_21355</name>
</gene>
<dbReference type="CDD" id="cd00093">
    <property type="entry name" value="HTH_XRE"/>
    <property type="match status" value="1"/>
</dbReference>
<evidence type="ECO:0000313" key="2">
    <source>
        <dbReference type="EMBL" id="MDW5596909.1"/>
    </source>
</evidence>
<dbReference type="Gene3D" id="3.30.450.180">
    <property type="match status" value="1"/>
</dbReference>
<sequence>MDRDQLADFLRRRREALRPEDVGLVAGPRRRTAGLRREEVAALASMSTDYLTRLEQRRGPQPSEQMLASLARGLRLSLDERDHLFRLAGHTPPSRIHRTSHVSPALMRVLDRLDTPALVISDIGETLAQNELGVALLGDHSLHTGSRRFFAYRWFAEPVERDAYTADYHDHHGRTLVAGLRTALARDPADDTVAAIVAELLAASPEFAALWAEHEVSECVAPRRKRIVHPTIGVIEVDCQVLVAENEAQRLLVYTATPGSEDHDRLRLLSVVGRQRFDVGAAESAPTQRG</sequence>
<reference evidence="2 3" key="2">
    <citation type="submission" date="2023-10" db="EMBL/GenBank/DDBJ databases">
        <authorList>
            <person name="Han X.F."/>
        </authorList>
    </citation>
    <scope>NUCLEOTIDE SEQUENCE [LARGE SCALE GENOMIC DNA]</scope>
    <source>
        <strain evidence="2 3">KCTC 39840</strain>
    </source>
</reference>
<dbReference type="RefSeq" id="WP_318599345.1">
    <property type="nucleotide sequence ID" value="NZ_JAWSTH010000069.1"/>
</dbReference>
<dbReference type="PANTHER" id="PTHR35010">
    <property type="entry name" value="BLL4672 PROTEIN-RELATED"/>
    <property type="match status" value="1"/>
</dbReference>
<dbReference type="Pfam" id="PF17765">
    <property type="entry name" value="MLTR_LBD"/>
    <property type="match status" value="1"/>
</dbReference>
<proteinExistence type="predicted"/>
<dbReference type="InterPro" id="IPR010982">
    <property type="entry name" value="Lambda_DNA-bd_dom_sf"/>
</dbReference>
<organism evidence="2 3">
    <name type="scientific">Conexibacter stalactiti</name>
    <dbReference type="NCBI Taxonomy" id="1940611"/>
    <lineage>
        <taxon>Bacteria</taxon>
        <taxon>Bacillati</taxon>
        <taxon>Actinomycetota</taxon>
        <taxon>Thermoleophilia</taxon>
        <taxon>Solirubrobacterales</taxon>
        <taxon>Conexibacteraceae</taxon>
        <taxon>Conexibacter</taxon>
    </lineage>
</organism>
<feature type="domain" description="HTH cro/C1-type" evidence="1">
    <location>
        <begin position="33"/>
        <end position="81"/>
    </location>
</feature>
<dbReference type="EMBL" id="JAWSTH010000069">
    <property type="protein sequence ID" value="MDW5596909.1"/>
    <property type="molecule type" value="Genomic_DNA"/>
</dbReference>
<dbReference type="Proteomes" id="UP001284601">
    <property type="component" value="Unassembled WGS sequence"/>
</dbReference>